<dbReference type="InterPro" id="IPR014001">
    <property type="entry name" value="Helicase_ATP-bd"/>
</dbReference>
<dbReference type="Pfam" id="PF02151">
    <property type="entry name" value="UVR"/>
    <property type="match status" value="1"/>
</dbReference>
<dbReference type="Proteomes" id="UP000595618">
    <property type="component" value="Chromosome"/>
</dbReference>
<dbReference type="GO" id="GO:0003677">
    <property type="term" value="F:DNA binding"/>
    <property type="evidence" value="ECO:0007669"/>
    <property type="project" value="UniProtKB-UniRule"/>
</dbReference>
<dbReference type="GO" id="GO:0016887">
    <property type="term" value="F:ATP hydrolysis activity"/>
    <property type="evidence" value="ECO:0007669"/>
    <property type="project" value="InterPro"/>
</dbReference>
<feature type="short sequence motif" description="Beta-hairpin" evidence="12">
    <location>
        <begin position="90"/>
        <end position="113"/>
    </location>
</feature>
<dbReference type="InterPro" id="IPR001650">
    <property type="entry name" value="Helicase_C-like"/>
</dbReference>
<comment type="domain">
    <text evidence="12">The beta-hairpin motif is involved in DNA binding.</text>
</comment>
<keyword evidence="12 13" id="KW-0742">SOS response</keyword>
<keyword evidence="9 12" id="KW-0234">DNA repair</keyword>
<keyword evidence="5 12" id="KW-0227">DNA damage</keyword>
<evidence type="ECO:0000256" key="12">
    <source>
        <dbReference type="HAMAP-Rule" id="MF_00204"/>
    </source>
</evidence>
<protein>
    <recommendedName>
        <fullName evidence="11 12">UvrABC system protein B</fullName>
        <shortName evidence="12">Protein UvrB</shortName>
    </recommendedName>
    <alternativeName>
        <fullName evidence="12">Excinuclease ABC subunit B</fullName>
    </alternativeName>
</protein>
<dbReference type="InterPro" id="IPR001943">
    <property type="entry name" value="UVR_dom"/>
</dbReference>
<dbReference type="GO" id="GO:0005524">
    <property type="term" value="F:ATP binding"/>
    <property type="evidence" value="ECO:0007669"/>
    <property type="project" value="UniProtKB-UniRule"/>
</dbReference>
<reference evidence="17 18" key="1">
    <citation type="submission" date="2020-07" db="EMBL/GenBank/DDBJ databases">
        <title>Huge and variable diversity of episymbiotic CPR bacteria and DPANN archaea in groundwater ecosystems.</title>
        <authorList>
            <person name="He C.Y."/>
            <person name="Keren R."/>
            <person name="Whittaker M."/>
            <person name="Farag I.F."/>
            <person name="Doudna J."/>
            <person name="Cate J.H.D."/>
            <person name="Banfield J.F."/>
        </authorList>
    </citation>
    <scope>NUCLEOTIDE SEQUENCE [LARGE SCALE GENOMIC DNA]</scope>
    <source>
        <strain evidence="17">NC_groundwater_541_Ag_S-0.1um_46_50</strain>
    </source>
</reference>
<evidence type="ECO:0000256" key="2">
    <source>
        <dbReference type="ARBA" id="ARBA00008533"/>
    </source>
</evidence>
<keyword evidence="7 12" id="KW-0067">ATP-binding</keyword>
<dbReference type="Gene3D" id="3.40.50.300">
    <property type="entry name" value="P-loop containing nucleotide triphosphate hydrolases"/>
    <property type="match status" value="3"/>
</dbReference>
<dbReference type="GO" id="GO:0009381">
    <property type="term" value="F:excinuclease ABC activity"/>
    <property type="evidence" value="ECO:0007669"/>
    <property type="project" value="UniProtKB-UniRule"/>
</dbReference>
<dbReference type="InterPro" id="IPR024759">
    <property type="entry name" value="UvrB_YAD/RRR_dom"/>
</dbReference>
<sequence>MKFRLVSSFRPTGDQPQATDQLVANLRAGARHQTLLGVTGSGKTFTMANVVERVQKPTLVISHNKTLAAQLYQEFKEFFPENAVHYFVSYYDYYQPEAYIPQTDTYIEKDAKINEMIDALRHASTASLLTRNDVIIVASVSCIYGIGDPEEYQKISVELRVGEKLSQKELIKHLILLQYARNPINPRQGHFRVRENVVEIYLPSGEDIVAVEFSAKGGSASGGEKNKIIGVKRRSIGLQAFKIFPAKHFVTPQEKLELAIVNIQRELKGRLAELKKQGKILSRRSLYDVGVPTSLSKDINEASGEAARLKQRTEFDMEMLRSTGYVNGIENYSRQLDFRKPGTPPHTLIDYFRYAHGSDFLTFIDESHATVPQVRGMYNGDRARKEVLIKYGFRLPSALDNRPLKFEEFNKNVGQLIYVSATPALYEIEKSRPHIVEQLIRPTGILDPQIEVRPTKHQIKDVIAEIKKRVTKKERSLVMALTKRLAEDIAEYLTEAGIKAEYLHSEIKTLERPEILKKLREGEHDVLVGINLLREGLDLPEVSFIAILDADKEGFLRNETTLLQIIGRAARHIDGKVILYADTLTGSMKAAVNETNRRRETQKEYNRKHGITPQQIKKEIRKSILAELKKEEEIPLPKGPTREIVKSLEREMKRAAGEMDFELAARIRDRIKQLTAE</sequence>
<dbReference type="GO" id="GO:0009432">
    <property type="term" value="P:SOS response"/>
    <property type="evidence" value="ECO:0007669"/>
    <property type="project" value="UniProtKB-UniRule"/>
</dbReference>
<dbReference type="InterPro" id="IPR004807">
    <property type="entry name" value="UvrB"/>
</dbReference>
<dbReference type="Pfam" id="PF12344">
    <property type="entry name" value="UvrB"/>
    <property type="match status" value="1"/>
</dbReference>
<evidence type="ECO:0000256" key="11">
    <source>
        <dbReference type="ARBA" id="ARBA00029504"/>
    </source>
</evidence>
<dbReference type="SMART" id="SM00490">
    <property type="entry name" value="HELICc"/>
    <property type="match status" value="1"/>
</dbReference>
<dbReference type="Pfam" id="PF17757">
    <property type="entry name" value="UvrB_inter"/>
    <property type="match status" value="1"/>
</dbReference>
<accession>A0A7T5RIR5</accession>
<evidence type="ECO:0000256" key="10">
    <source>
        <dbReference type="ARBA" id="ARBA00026033"/>
    </source>
</evidence>
<dbReference type="CDD" id="cd17916">
    <property type="entry name" value="DEXHc_UvrB"/>
    <property type="match status" value="1"/>
</dbReference>
<dbReference type="GO" id="GO:0009380">
    <property type="term" value="C:excinuclease repair complex"/>
    <property type="evidence" value="ECO:0007669"/>
    <property type="project" value="InterPro"/>
</dbReference>
<name>A0A7T5RIR5_9BACT</name>
<organism evidence="17 18">
    <name type="scientific">Candidatus Sungiibacteriota bacterium</name>
    <dbReference type="NCBI Taxonomy" id="2750080"/>
    <lineage>
        <taxon>Bacteria</taxon>
        <taxon>Candidatus Sungiibacteriota</taxon>
    </lineage>
</organism>
<evidence type="ECO:0000259" key="14">
    <source>
        <dbReference type="PROSITE" id="PS50151"/>
    </source>
</evidence>
<evidence type="ECO:0000256" key="8">
    <source>
        <dbReference type="ARBA" id="ARBA00022881"/>
    </source>
</evidence>
<evidence type="ECO:0000256" key="3">
    <source>
        <dbReference type="ARBA" id="ARBA00022490"/>
    </source>
</evidence>
<dbReference type="HAMAP" id="MF_00204">
    <property type="entry name" value="UvrB"/>
    <property type="match status" value="1"/>
</dbReference>
<keyword evidence="6 12" id="KW-0228">DNA excision</keyword>
<dbReference type="Pfam" id="PF04851">
    <property type="entry name" value="ResIII"/>
    <property type="match status" value="1"/>
</dbReference>
<comment type="similarity">
    <text evidence="2 12 13">Belongs to the UvrB family.</text>
</comment>
<evidence type="ECO:0000256" key="7">
    <source>
        <dbReference type="ARBA" id="ARBA00022840"/>
    </source>
</evidence>
<comment type="subunit">
    <text evidence="10 12 13">Forms a heterotetramer with UvrA during the search for lesions. Interacts with UvrC in an incision complex.</text>
</comment>
<evidence type="ECO:0000256" key="4">
    <source>
        <dbReference type="ARBA" id="ARBA00022741"/>
    </source>
</evidence>
<dbReference type="SMART" id="SM00487">
    <property type="entry name" value="DEXDc"/>
    <property type="match status" value="1"/>
</dbReference>
<evidence type="ECO:0000256" key="6">
    <source>
        <dbReference type="ARBA" id="ARBA00022769"/>
    </source>
</evidence>
<dbReference type="GO" id="GO:0005737">
    <property type="term" value="C:cytoplasm"/>
    <property type="evidence" value="ECO:0007669"/>
    <property type="project" value="UniProtKB-SubCell"/>
</dbReference>
<dbReference type="SUPFAM" id="SSF46600">
    <property type="entry name" value="C-terminal UvrC-binding domain of UvrB"/>
    <property type="match status" value="1"/>
</dbReference>
<evidence type="ECO:0000256" key="1">
    <source>
        <dbReference type="ARBA" id="ARBA00004496"/>
    </source>
</evidence>
<dbReference type="CDD" id="cd18790">
    <property type="entry name" value="SF2_C_UvrB"/>
    <property type="match status" value="1"/>
</dbReference>
<dbReference type="PROSITE" id="PS51192">
    <property type="entry name" value="HELICASE_ATP_BIND_1"/>
    <property type="match status" value="1"/>
</dbReference>
<comment type="subcellular location">
    <subcellularLocation>
        <location evidence="1 12 13">Cytoplasm</location>
    </subcellularLocation>
</comment>
<keyword evidence="3 12" id="KW-0963">Cytoplasm</keyword>
<dbReference type="Pfam" id="PF00271">
    <property type="entry name" value="Helicase_C"/>
    <property type="match status" value="1"/>
</dbReference>
<keyword evidence="4 12" id="KW-0547">Nucleotide-binding</keyword>
<comment type="function">
    <text evidence="12">The UvrABC repair system catalyzes the recognition and processing of DNA lesions. A damage recognition complex composed of 2 UvrA and 2 UvrB subunits scans DNA for abnormalities. Upon binding of the UvrA(2)B(2) complex to a putative damaged site, the DNA wraps around one UvrB monomer. DNA wrap is dependent on ATP binding by UvrB and probably causes local melting of the DNA helix, facilitating insertion of UvrB beta-hairpin between the DNA strands. Then UvrB probes one DNA strand for the presence of a lesion. If a lesion is found the UvrA subunits dissociate and the UvrB-DNA preincision complex is formed. This complex is subsequently bound by UvrC and the second UvrB is released. If no lesion is found, the DNA wraps around the other UvrB subunit that will check the other stand for damage.</text>
</comment>
<dbReference type="InterPro" id="IPR036876">
    <property type="entry name" value="UVR_dom_sf"/>
</dbReference>
<gene>
    <name evidence="12" type="primary">uvrB</name>
    <name evidence="17" type="ORF">HYW89_02720</name>
</gene>
<dbReference type="PROSITE" id="PS51194">
    <property type="entry name" value="HELICASE_CTER"/>
    <property type="match status" value="1"/>
</dbReference>
<dbReference type="PROSITE" id="PS50151">
    <property type="entry name" value="UVR"/>
    <property type="match status" value="1"/>
</dbReference>
<dbReference type="InterPro" id="IPR041471">
    <property type="entry name" value="UvrB_inter"/>
</dbReference>
<keyword evidence="8 12" id="KW-0267">Excision nuclease</keyword>
<feature type="domain" description="Helicase ATP-binding" evidence="15">
    <location>
        <begin position="24"/>
        <end position="177"/>
    </location>
</feature>
<feature type="binding site" evidence="12">
    <location>
        <begin position="37"/>
        <end position="44"/>
    </location>
    <ligand>
        <name>ATP</name>
        <dbReference type="ChEBI" id="CHEBI:30616"/>
    </ligand>
</feature>
<dbReference type="InterPro" id="IPR006935">
    <property type="entry name" value="Helicase/UvrB_N"/>
</dbReference>
<evidence type="ECO:0000313" key="17">
    <source>
        <dbReference type="EMBL" id="QQG44903.1"/>
    </source>
</evidence>
<dbReference type="PANTHER" id="PTHR24029:SF0">
    <property type="entry name" value="UVRABC SYSTEM PROTEIN B"/>
    <property type="match status" value="1"/>
</dbReference>
<dbReference type="EMBL" id="CP066690">
    <property type="protein sequence ID" value="QQG44903.1"/>
    <property type="molecule type" value="Genomic_DNA"/>
</dbReference>
<dbReference type="PANTHER" id="PTHR24029">
    <property type="entry name" value="UVRABC SYSTEM PROTEIN B"/>
    <property type="match status" value="1"/>
</dbReference>
<dbReference type="AlphaFoldDB" id="A0A7T5RIR5"/>
<dbReference type="GO" id="GO:0006289">
    <property type="term" value="P:nucleotide-excision repair"/>
    <property type="evidence" value="ECO:0007669"/>
    <property type="project" value="UniProtKB-UniRule"/>
</dbReference>
<evidence type="ECO:0000256" key="13">
    <source>
        <dbReference type="RuleBase" id="RU003587"/>
    </source>
</evidence>
<dbReference type="Gene3D" id="4.10.860.10">
    <property type="entry name" value="UVR domain"/>
    <property type="match status" value="1"/>
</dbReference>
<evidence type="ECO:0000259" key="16">
    <source>
        <dbReference type="PROSITE" id="PS51194"/>
    </source>
</evidence>
<feature type="domain" description="UVR" evidence="14">
    <location>
        <begin position="642"/>
        <end position="677"/>
    </location>
</feature>
<evidence type="ECO:0000259" key="15">
    <source>
        <dbReference type="PROSITE" id="PS51192"/>
    </source>
</evidence>
<evidence type="ECO:0000256" key="9">
    <source>
        <dbReference type="ARBA" id="ARBA00023204"/>
    </source>
</evidence>
<feature type="domain" description="Helicase C-terminal" evidence="16">
    <location>
        <begin position="458"/>
        <end position="620"/>
    </location>
</feature>
<evidence type="ECO:0000313" key="18">
    <source>
        <dbReference type="Proteomes" id="UP000595618"/>
    </source>
</evidence>
<evidence type="ECO:0000256" key="5">
    <source>
        <dbReference type="ARBA" id="ARBA00022763"/>
    </source>
</evidence>
<proteinExistence type="inferred from homology"/>
<dbReference type="InterPro" id="IPR027417">
    <property type="entry name" value="P-loop_NTPase"/>
</dbReference>
<dbReference type="SUPFAM" id="SSF52540">
    <property type="entry name" value="P-loop containing nucleoside triphosphate hydrolases"/>
    <property type="match status" value="2"/>
</dbReference>